<proteinExistence type="inferred from homology"/>
<dbReference type="Pfam" id="PF02771">
    <property type="entry name" value="Acyl-CoA_dh_N"/>
    <property type="match status" value="1"/>
</dbReference>
<dbReference type="Gene3D" id="1.20.140.10">
    <property type="entry name" value="Butyryl-CoA Dehydrogenase, subunit A, domain 3"/>
    <property type="match status" value="1"/>
</dbReference>
<dbReference type="InterPro" id="IPR006089">
    <property type="entry name" value="Acyl-CoA_DH_CS"/>
</dbReference>
<evidence type="ECO:0000256" key="5">
    <source>
        <dbReference type="ARBA" id="ARBA00023002"/>
    </source>
</evidence>
<evidence type="ECO:0000259" key="9">
    <source>
        <dbReference type="Pfam" id="PF02771"/>
    </source>
</evidence>
<organism evidence="10 11">
    <name type="scientific">Sedimentibacter saalensis</name>
    <dbReference type="NCBI Taxonomy" id="130788"/>
    <lineage>
        <taxon>Bacteria</taxon>
        <taxon>Bacillati</taxon>
        <taxon>Bacillota</taxon>
        <taxon>Tissierellia</taxon>
        <taxon>Sedimentibacter</taxon>
    </lineage>
</organism>
<keyword evidence="5 6" id="KW-0560">Oxidoreductase</keyword>
<dbReference type="InterPro" id="IPR009100">
    <property type="entry name" value="AcylCoA_DH/oxidase_NM_dom_sf"/>
</dbReference>
<gene>
    <name evidence="10" type="ORF">LY60_03468</name>
</gene>
<evidence type="ECO:0000256" key="2">
    <source>
        <dbReference type="ARBA" id="ARBA00009347"/>
    </source>
</evidence>
<dbReference type="PROSITE" id="PS00073">
    <property type="entry name" value="ACYL_COA_DH_2"/>
    <property type="match status" value="1"/>
</dbReference>
<dbReference type="PANTHER" id="PTHR43884:SF12">
    <property type="entry name" value="ISOVALERYL-COA DEHYDROGENASE, MITOCHONDRIAL-RELATED"/>
    <property type="match status" value="1"/>
</dbReference>
<evidence type="ECO:0000256" key="3">
    <source>
        <dbReference type="ARBA" id="ARBA00022630"/>
    </source>
</evidence>
<keyword evidence="4 6" id="KW-0274">FAD</keyword>
<dbReference type="SUPFAM" id="SSF56645">
    <property type="entry name" value="Acyl-CoA dehydrogenase NM domain-like"/>
    <property type="match status" value="1"/>
</dbReference>
<evidence type="ECO:0000313" key="11">
    <source>
        <dbReference type="Proteomes" id="UP000315343"/>
    </source>
</evidence>
<dbReference type="RefSeq" id="WP_145086630.1">
    <property type="nucleotide sequence ID" value="NZ_VLKH01000014.1"/>
</dbReference>
<reference evidence="10 11" key="1">
    <citation type="submission" date="2019-07" db="EMBL/GenBank/DDBJ databases">
        <title>Genomic Encyclopedia of Type Strains, Phase I: the one thousand microbial genomes (KMG-I) project.</title>
        <authorList>
            <person name="Kyrpides N."/>
        </authorList>
    </citation>
    <scope>NUCLEOTIDE SEQUENCE [LARGE SCALE GENOMIC DNA]</scope>
    <source>
        <strain evidence="10 11">DSM 13558</strain>
    </source>
</reference>
<evidence type="ECO:0000256" key="4">
    <source>
        <dbReference type="ARBA" id="ARBA00022827"/>
    </source>
</evidence>
<dbReference type="InterPro" id="IPR013786">
    <property type="entry name" value="AcylCoA_DH/ox_N"/>
</dbReference>
<dbReference type="SUPFAM" id="SSF47203">
    <property type="entry name" value="Acyl-CoA dehydrogenase C-terminal domain-like"/>
    <property type="match status" value="1"/>
</dbReference>
<dbReference type="InterPro" id="IPR006091">
    <property type="entry name" value="Acyl-CoA_Oxase/DH_mid-dom"/>
</dbReference>
<keyword evidence="3 6" id="KW-0285">Flavoprotein</keyword>
<dbReference type="InterPro" id="IPR009075">
    <property type="entry name" value="AcylCo_DH/oxidase_C"/>
</dbReference>
<name>A0A562J1F5_9FIRM</name>
<sequence>MELYNNSQLIRKSMADFSKAVLEPIAYEDDRNARFPKEIIKEMANKNYFGLTVSEEFGGNKSDFTSVAVMAEELAKANGSAAVISIAHVISAAHAIEKYGNDEQKKAYLPDIVSGNKLGGYAFIEPGASIAAGANKVVAVKEEGYYLLTGKKTLVANGGEADVYVVIAQTNAEEGLKGLSAFIVDCDEVKAAKNIDKLGLRSFPTAELEFNKSKGQLLGKEGDGLKIANEIQALSDIAHAAIGVGIGKKALEESIKHSKTRVQFGFPISKLQAVQWMLAEMAEKIHTLDTLAYSAAKKVDAGEDYMNESVYLKMFAQKATFEIGTNAVQIHGGTGYSREANIERYFRDLRGLFNFDSINEYPQKIIAGNLLK</sequence>
<comment type="caution">
    <text evidence="10">The sequence shown here is derived from an EMBL/GenBank/DDBJ whole genome shotgun (WGS) entry which is preliminary data.</text>
</comment>
<comment type="similarity">
    <text evidence="2 6">Belongs to the acyl-CoA dehydrogenase family.</text>
</comment>
<evidence type="ECO:0000259" key="8">
    <source>
        <dbReference type="Pfam" id="PF02770"/>
    </source>
</evidence>
<dbReference type="PIRSF" id="PIRSF016578">
    <property type="entry name" value="HsaA"/>
    <property type="match status" value="1"/>
</dbReference>
<feature type="domain" description="Acyl-CoA dehydrogenase/oxidase N-terminal" evidence="9">
    <location>
        <begin position="8"/>
        <end position="115"/>
    </location>
</feature>
<dbReference type="OrthoDB" id="9802447at2"/>
<dbReference type="Pfam" id="PF00441">
    <property type="entry name" value="Acyl-CoA_dh_1"/>
    <property type="match status" value="1"/>
</dbReference>
<evidence type="ECO:0000256" key="1">
    <source>
        <dbReference type="ARBA" id="ARBA00001974"/>
    </source>
</evidence>
<dbReference type="AlphaFoldDB" id="A0A562J1F5"/>
<evidence type="ECO:0000256" key="6">
    <source>
        <dbReference type="RuleBase" id="RU362125"/>
    </source>
</evidence>
<dbReference type="EMBL" id="VLKH01000014">
    <property type="protein sequence ID" value="TWH76992.1"/>
    <property type="molecule type" value="Genomic_DNA"/>
</dbReference>
<dbReference type="InterPro" id="IPR036250">
    <property type="entry name" value="AcylCo_DH-like_C"/>
</dbReference>
<dbReference type="InterPro" id="IPR046373">
    <property type="entry name" value="Acyl-CoA_Oxase/DH_mid-dom_sf"/>
</dbReference>
<dbReference type="FunFam" id="1.10.540.10:FF:000002">
    <property type="entry name" value="Acyl-CoA dehydrogenase FadE19"/>
    <property type="match status" value="1"/>
</dbReference>
<dbReference type="Gene3D" id="2.40.110.10">
    <property type="entry name" value="Butyryl-CoA Dehydrogenase, subunit A, domain 2"/>
    <property type="match status" value="1"/>
</dbReference>
<keyword evidence="11" id="KW-1185">Reference proteome</keyword>
<feature type="domain" description="Acyl-CoA dehydrogenase/oxidase C-terminal" evidence="7">
    <location>
        <begin position="222"/>
        <end position="352"/>
    </location>
</feature>
<dbReference type="Pfam" id="PF02770">
    <property type="entry name" value="Acyl-CoA_dh_M"/>
    <property type="match status" value="1"/>
</dbReference>
<dbReference type="PANTHER" id="PTHR43884">
    <property type="entry name" value="ACYL-COA DEHYDROGENASE"/>
    <property type="match status" value="1"/>
</dbReference>
<feature type="domain" description="Acyl-CoA oxidase/dehydrogenase middle" evidence="8">
    <location>
        <begin position="122"/>
        <end position="212"/>
    </location>
</feature>
<dbReference type="Proteomes" id="UP000315343">
    <property type="component" value="Unassembled WGS sequence"/>
</dbReference>
<dbReference type="GO" id="GO:0050660">
    <property type="term" value="F:flavin adenine dinucleotide binding"/>
    <property type="evidence" value="ECO:0007669"/>
    <property type="project" value="InterPro"/>
</dbReference>
<comment type="cofactor">
    <cofactor evidence="1 6">
        <name>FAD</name>
        <dbReference type="ChEBI" id="CHEBI:57692"/>
    </cofactor>
</comment>
<accession>A0A562J1F5</accession>
<dbReference type="InterPro" id="IPR037069">
    <property type="entry name" value="AcylCoA_DH/ox_N_sf"/>
</dbReference>
<dbReference type="Gene3D" id="1.10.540.10">
    <property type="entry name" value="Acyl-CoA dehydrogenase/oxidase, N-terminal domain"/>
    <property type="match status" value="1"/>
</dbReference>
<evidence type="ECO:0000313" key="10">
    <source>
        <dbReference type="EMBL" id="TWH76992.1"/>
    </source>
</evidence>
<evidence type="ECO:0000259" key="7">
    <source>
        <dbReference type="Pfam" id="PF00441"/>
    </source>
</evidence>
<protein>
    <submittedName>
        <fullName evidence="10">Butyryl-CoA dehydrogenase</fullName>
    </submittedName>
</protein>
<dbReference type="GO" id="GO:0003995">
    <property type="term" value="F:acyl-CoA dehydrogenase activity"/>
    <property type="evidence" value="ECO:0007669"/>
    <property type="project" value="InterPro"/>
</dbReference>